<feature type="domain" description="Tyr recombinase" evidence="5">
    <location>
        <begin position="100"/>
        <end position="304"/>
    </location>
</feature>
<evidence type="ECO:0000256" key="3">
    <source>
        <dbReference type="ARBA" id="ARBA00023125"/>
    </source>
</evidence>
<evidence type="ECO:0000259" key="5">
    <source>
        <dbReference type="PROSITE" id="PS51898"/>
    </source>
</evidence>
<dbReference type="PROSITE" id="PS51898">
    <property type="entry name" value="TYR_RECOMBINASE"/>
    <property type="match status" value="1"/>
</dbReference>
<dbReference type="InterPro" id="IPR013762">
    <property type="entry name" value="Integrase-like_cat_sf"/>
</dbReference>
<keyword evidence="4" id="KW-0233">DNA recombination</keyword>
<keyword evidence="3" id="KW-0238">DNA-binding</keyword>
<evidence type="ECO:0000313" key="7">
    <source>
        <dbReference type="Proteomes" id="UP000053176"/>
    </source>
</evidence>
<dbReference type="PANTHER" id="PTHR30349">
    <property type="entry name" value="PHAGE INTEGRASE-RELATED"/>
    <property type="match status" value="1"/>
</dbReference>
<proteinExistence type="inferred from homology"/>
<evidence type="ECO:0000256" key="2">
    <source>
        <dbReference type="ARBA" id="ARBA00022908"/>
    </source>
</evidence>
<dbReference type="OrthoDB" id="5464621at2"/>
<dbReference type="InterPro" id="IPR011010">
    <property type="entry name" value="DNA_brk_join_enz"/>
</dbReference>
<gene>
    <name evidence="6" type="ORF">AU467_32535</name>
</gene>
<comment type="similarity">
    <text evidence="1">Belongs to the 'phage' integrase family.</text>
</comment>
<dbReference type="GO" id="GO:0006310">
    <property type="term" value="P:DNA recombination"/>
    <property type="evidence" value="ECO:0007669"/>
    <property type="project" value="UniProtKB-KW"/>
</dbReference>
<evidence type="ECO:0000313" key="6">
    <source>
        <dbReference type="EMBL" id="KUM23889.1"/>
    </source>
</evidence>
<dbReference type="Pfam" id="PF00589">
    <property type="entry name" value="Phage_integrase"/>
    <property type="match status" value="1"/>
</dbReference>
<dbReference type="AlphaFoldDB" id="A0A101KN48"/>
<dbReference type="GO" id="GO:0003677">
    <property type="term" value="F:DNA binding"/>
    <property type="evidence" value="ECO:0007669"/>
    <property type="project" value="UniProtKB-KW"/>
</dbReference>
<evidence type="ECO:0000256" key="1">
    <source>
        <dbReference type="ARBA" id="ARBA00008857"/>
    </source>
</evidence>
<dbReference type="InterPro" id="IPR002104">
    <property type="entry name" value="Integrase_catalytic"/>
</dbReference>
<dbReference type="Gene3D" id="1.10.443.10">
    <property type="entry name" value="Intergrase catalytic core"/>
    <property type="match status" value="1"/>
</dbReference>
<evidence type="ECO:0000256" key="4">
    <source>
        <dbReference type="ARBA" id="ARBA00023172"/>
    </source>
</evidence>
<sequence>MILRDAIDSYVAWRRAHGARFIPSAKTLYQFCRSVPEHVLCDAVTESEVRQFLAGTGPLTRWRANKYGALAGFYRYAISRGYAALSPLPAADEEPRKRRSAPSYIYSREELQRLFGAIDISRKRGIRFDAETFRMLLLILYGAGLRTSEALNLSMKDVDLADGILTVRNTKFYKSRLVPVAPQLASALRRYAERRSDRPLPEGMASAFLANRDGTQVRKHNVDHAFRRLLETTGIGRKDDGRRTPCLHAMRHTAAVHRLTSWYRMGADVQRLLSALSTYLGHANLDGTSIYLSMTPELLHEASVCFDCYVNGGDHA</sequence>
<protein>
    <submittedName>
        <fullName evidence="6">Integrase</fullName>
    </submittedName>
</protein>
<dbReference type="Proteomes" id="UP000053176">
    <property type="component" value="Unassembled WGS sequence"/>
</dbReference>
<name>A0A101KN48_RHILI</name>
<dbReference type="EMBL" id="LPWA01000152">
    <property type="protein sequence ID" value="KUM23889.1"/>
    <property type="molecule type" value="Genomic_DNA"/>
</dbReference>
<dbReference type="InterPro" id="IPR050090">
    <property type="entry name" value="Tyrosine_recombinase_XerCD"/>
</dbReference>
<accession>A0A101KN48</accession>
<dbReference type="SUPFAM" id="SSF56349">
    <property type="entry name" value="DNA breaking-rejoining enzymes"/>
    <property type="match status" value="1"/>
</dbReference>
<reference evidence="6 7" key="1">
    <citation type="submission" date="2015-12" db="EMBL/GenBank/DDBJ databases">
        <title>Draft genome sequence of Mesorhizobium sp. UFLA 01-765, a multitolerant efficient symbiont and plant-growth promoting strain isolated from Zn-mining soil using Leucaena leucocephala as a trap plant.</title>
        <authorList>
            <person name="Rangel W.M."/>
            <person name="Thijs S."/>
            <person name="Longatti S.M."/>
            <person name="Moreira F.M."/>
            <person name="Weyens N."/>
            <person name="Vangronsveld J."/>
            <person name="Van Hamme J.D."/>
            <person name="Bottos E.M."/>
            <person name="Rineau F."/>
        </authorList>
    </citation>
    <scope>NUCLEOTIDE SEQUENCE [LARGE SCALE GENOMIC DNA]</scope>
    <source>
        <strain evidence="6 7">UFLA 01-765</strain>
    </source>
</reference>
<dbReference type="PANTHER" id="PTHR30349:SF41">
    <property type="entry name" value="INTEGRASE_RECOMBINASE PROTEIN MJ0367-RELATED"/>
    <property type="match status" value="1"/>
</dbReference>
<organism evidence="6 7">
    <name type="scientific">Rhizobium loti</name>
    <name type="common">Mesorhizobium loti</name>
    <dbReference type="NCBI Taxonomy" id="381"/>
    <lineage>
        <taxon>Bacteria</taxon>
        <taxon>Pseudomonadati</taxon>
        <taxon>Pseudomonadota</taxon>
        <taxon>Alphaproteobacteria</taxon>
        <taxon>Hyphomicrobiales</taxon>
        <taxon>Phyllobacteriaceae</taxon>
        <taxon>Mesorhizobium</taxon>
    </lineage>
</organism>
<keyword evidence="2" id="KW-0229">DNA integration</keyword>
<dbReference type="GO" id="GO:0015074">
    <property type="term" value="P:DNA integration"/>
    <property type="evidence" value="ECO:0007669"/>
    <property type="project" value="UniProtKB-KW"/>
</dbReference>
<comment type="caution">
    <text evidence="6">The sequence shown here is derived from an EMBL/GenBank/DDBJ whole genome shotgun (WGS) entry which is preliminary data.</text>
</comment>